<dbReference type="InterPro" id="IPR050863">
    <property type="entry name" value="CenT-Element_Derived"/>
</dbReference>
<reference evidence="5" key="1">
    <citation type="submission" date="2022-08" db="EMBL/GenBank/DDBJ databases">
        <authorList>
            <consortium name="DOE Joint Genome Institute"/>
            <person name="Min B."/>
            <person name="Riley R."/>
            <person name="Sierra-Patev S."/>
            <person name="Naranjo-Ortiz M."/>
            <person name="Looney B."/>
            <person name="Konkel Z."/>
            <person name="Slot J.C."/>
            <person name="Sakamoto Y."/>
            <person name="Steenwyk J.L."/>
            <person name="Rokas A."/>
            <person name="Carro J."/>
            <person name="Camarero S."/>
            <person name="Ferreira P."/>
            <person name="Molpeceres G."/>
            <person name="Ruiz-Duenas F.J."/>
            <person name="Serrano A."/>
            <person name="Henrissat B."/>
            <person name="Drula E."/>
            <person name="Hughes K.W."/>
            <person name="Mata J.L."/>
            <person name="Ishikawa N.K."/>
            <person name="Vargas-Isla R."/>
            <person name="Ushijima S."/>
            <person name="Smith C.A."/>
            <person name="Ahrendt S."/>
            <person name="Andreopoulos W."/>
            <person name="He G."/>
            <person name="Labutti K."/>
            <person name="Lipzen A."/>
            <person name="Ng V."/>
            <person name="Sandor L."/>
            <person name="Barry K."/>
            <person name="Martinez A.T."/>
            <person name="Xiao Y."/>
            <person name="Gibbons J.G."/>
            <person name="Terashima K."/>
            <person name="Hibbett D.S."/>
            <person name="Grigoriev I.V."/>
        </authorList>
    </citation>
    <scope>NUCLEOTIDE SEQUENCE</scope>
    <source>
        <strain evidence="5">TFB9207</strain>
    </source>
</reference>
<evidence type="ECO:0000313" key="6">
    <source>
        <dbReference type="Proteomes" id="UP001163846"/>
    </source>
</evidence>
<evidence type="ECO:0000256" key="1">
    <source>
        <dbReference type="ARBA" id="ARBA00023125"/>
    </source>
</evidence>
<dbReference type="PANTHER" id="PTHR19303">
    <property type="entry name" value="TRANSPOSON"/>
    <property type="match status" value="1"/>
</dbReference>
<feature type="region of interest" description="Disordered" evidence="3">
    <location>
        <begin position="311"/>
        <end position="333"/>
    </location>
</feature>
<dbReference type="PROSITE" id="PS51253">
    <property type="entry name" value="HTH_CENPB"/>
    <property type="match status" value="1"/>
</dbReference>
<feature type="region of interest" description="Disordered" evidence="3">
    <location>
        <begin position="96"/>
        <end position="164"/>
    </location>
</feature>
<feature type="compositionally biased region" description="Polar residues" evidence="3">
    <location>
        <begin position="448"/>
        <end position="460"/>
    </location>
</feature>
<accession>A0AA38UKE8</accession>
<dbReference type="GO" id="GO:0003677">
    <property type="term" value="F:DNA binding"/>
    <property type="evidence" value="ECO:0007669"/>
    <property type="project" value="UniProtKB-KW"/>
</dbReference>
<feature type="region of interest" description="Disordered" evidence="3">
    <location>
        <begin position="17"/>
        <end position="76"/>
    </location>
</feature>
<protein>
    <recommendedName>
        <fullName evidence="4">HTH CENPB-type domain-containing protein</fullName>
    </recommendedName>
</protein>
<gene>
    <name evidence="5" type="ORF">F5878DRAFT_186947</name>
</gene>
<dbReference type="Proteomes" id="UP001163846">
    <property type="component" value="Unassembled WGS sequence"/>
</dbReference>
<evidence type="ECO:0000259" key="4">
    <source>
        <dbReference type="PROSITE" id="PS51253"/>
    </source>
</evidence>
<keyword evidence="6" id="KW-1185">Reference proteome</keyword>
<dbReference type="GO" id="GO:0005634">
    <property type="term" value="C:nucleus"/>
    <property type="evidence" value="ECO:0007669"/>
    <property type="project" value="TreeGrafter"/>
</dbReference>
<dbReference type="Pfam" id="PF04218">
    <property type="entry name" value="CENP-B_N"/>
    <property type="match status" value="1"/>
</dbReference>
<feature type="domain" description="HTH CENPB-type" evidence="4">
    <location>
        <begin position="280"/>
        <end position="374"/>
    </location>
</feature>
<feature type="compositionally biased region" description="Low complexity" evidence="3">
    <location>
        <begin position="48"/>
        <end position="65"/>
    </location>
</feature>
<feature type="compositionally biased region" description="Low complexity" evidence="3">
    <location>
        <begin position="499"/>
        <end position="512"/>
    </location>
</feature>
<feature type="compositionally biased region" description="Low complexity" evidence="3">
    <location>
        <begin position="181"/>
        <end position="191"/>
    </location>
</feature>
<comment type="caution">
    <text evidence="5">The sequence shown here is derived from an EMBL/GenBank/DDBJ whole genome shotgun (WGS) entry which is preliminary data.</text>
</comment>
<feature type="compositionally biased region" description="Low complexity" evidence="3">
    <location>
        <begin position="473"/>
        <end position="482"/>
    </location>
</feature>
<keyword evidence="1" id="KW-0238">DNA-binding</keyword>
<dbReference type="Gene3D" id="1.10.10.60">
    <property type="entry name" value="Homeodomain-like"/>
    <property type="match status" value="2"/>
</dbReference>
<dbReference type="EMBL" id="MU805961">
    <property type="protein sequence ID" value="KAJ3844066.1"/>
    <property type="molecule type" value="Genomic_DNA"/>
</dbReference>
<feature type="compositionally biased region" description="Low complexity" evidence="3">
    <location>
        <begin position="111"/>
        <end position="164"/>
    </location>
</feature>
<organism evidence="5 6">
    <name type="scientific">Lentinula raphanica</name>
    <dbReference type="NCBI Taxonomy" id="153919"/>
    <lineage>
        <taxon>Eukaryota</taxon>
        <taxon>Fungi</taxon>
        <taxon>Dikarya</taxon>
        <taxon>Basidiomycota</taxon>
        <taxon>Agaricomycotina</taxon>
        <taxon>Agaricomycetes</taxon>
        <taxon>Agaricomycetidae</taxon>
        <taxon>Agaricales</taxon>
        <taxon>Marasmiineae</taxon>
        <taxon>Omphalotaceae</taxon>
        <taxon>Lentinula</taxon>
    </lineage>
</organism>
<sequence>MSLQVVHRTTASGDAEFTDNYQHLSGSSNLQSRGSVFAGHRDYPSPTPSIVSSANAPSPSAYSFPESQLDSSIGPSAPNRIMTRGQRKAAAAINATVTTSNRPQTPRFITAYPSTPDSVSSSSAATRQLSASPALSSISTTHSHTSQSLGQQQQQLQYEMSMSSASTTVSSAPYGFYLPGPQLQNNSLPPSSSQPPPNPIAPRPYAKPKQRKQRLFNVDRKAICEYHMSHPNEKQELIARRYGVERSTISKILKHKEKWLNMELGDTRGCGTNGTGLPYRLAKHRPTKFPPVELEMQRWLIEISDQYYASLPDPSTQPYDPQNPPPLHGPFSDTSLREKARTIARSHGITSEQFKASTGWVENFKQRHGIKNGFWSGYLRNVQGRNAMAARGLGFSSTIQAPPPLASALASKLPSKEYVLVSSSSKAVLPEEEESDSEFGDEEETEFIDSSYTQTSSSLPNLRGHTFSRPPLSTDSSSTSTSGENMMSPHPGHIYNTRPSWSSGSSHPSTPSEAALYRRQHSRSMSSLSMATLESEAPFGQSHSPLQHAHARSTQNSHMSQGQIQIQHAQSMIEQSPIHQSHQQHQDLEVHFAVDPRQTSYTADGHNHRSGQVLSSVADTSSAAELQAYPSQYPPADLCQRPQNQGSLEHTYQQSSARLEHTNRVQYEQDIHSQAEMHMQTMIEAPLPPPPPISDNSMPTLDECEVYLTKLCQFANGPGQDMLSLRKKEWLRKLKVVFFQAGSGVPIPPDSDEER</sequence>
<dbReference type="InterPro" id="IPR006600">
    <property type="entry name" value="HTH_CenpB_DNA-bd_dom"/>
</dbReference>
<keyword evidence="2" id="KW-0539">Nucleus</keyword>
<dbReference type="PANTHER" id="PTHR19303:SF70">
    <property type="entry name" value="HTH CENPB-TYPE DOMAIN-CONTAINING PROTEIN"/>
    <property type="match status" value="1"/>
</dbReference>
<dbReference type="SUPFAM" id="SSF46689">
    <property type="entry name" value="Homeodomain-like"/>
    <property type="match status" value="2"/>
</dbReference>
<evidence type="ECO:0000256" key="3">
    <source>
        <dbReference type="SAM" id="MobiDB-lite"/>
    </source>
</evidence>
<evidence type="ECO:0000256" key="2">
    <source>
        <dbReference type="ARBA" id="ARBA00023242"/>
    </source>
</evidence>
<feature type="compositionally biased region" description="Acidic residues" evidence="3">
    <location>
        <begin position="430"/>
        <end position="447"/>
    </location>
</feature>
<dbReference type="AlphaFoldDB" id="A0AA38UKE8"/>
<feature type="region of interest" description="Disordered" evidence="3">
    <location>
        <begin position="423"/>
        <end position="528"/>
    </location>
</feature>
<dbReference type="InterPro" id="IPR009057">
    <property type="entry name" value="Homeodomain-like_sf"/>
</dbReference>
<feature type="region of interest" description="Disordered" evidence="3">
    <location>
        <begin position="176"/>
        <end position="212"/>
    </location>
</feature>
<evidence type="ECO:0000313" key="5">
    <source>
        <dbReference type="EMBL" id="KAJ3844066.1"/>
    </source>
</evidence>
<feature type="compositionally biased region" description="Polar residues" evidence="3">
    <location>
        <begin position="19"/>
        <end position="34"/>
    </location>
</feature>
<feature type="compositionally biased region" description="Pro residues" evidence="3">
    <location>
        <begin position="192"/>
        <end position="202"/>
    </location>
</feature>
<name>A0AA38UKE8_9AGAR</name>
<proteinExistence type="predicted"/>
<dbReference type="Pfam" id="PF03221">
    <property type="entry name" value="HTH_Tnp_Tc5"/>
    <property type="match status" value="1"/>
</dbReference>
<dbReference type="InterPro" id="IPR007889">
    <property type="entry name" value="HTH_Psq"/>
</dbReference>